<accession>A0A679J4G3</accession>
<gene>
    <name evidence="2" type="ORF">MBUL_01285</name>
</gene>
<dbReference type="EMBL" id="LR743504">
    <property type="protein sequence ID" value="CAA2101652.1"/>
    <property type="molecule type" value="Genomic_DNA"/>
</dbReference>
<feature type="compositionally biased region" description="Basic and acidic residues" evidence="1">
    <location>
        <begin position="57"/>
        <end position="70"/>
    </location>
</feature>
<feature type="region of interest" description="Disordered" evidence="1">
    <location>
        <begin position="1"/>
        <end position="70"/>
    </location>
</feature>
<evidence type="ECO:0000313" key="2">
    <source>
        <dbReference type="EMBL" id="CAA2101652.1"/>
    </source>
</evidence>
<reference evidence="2" key="1">
    <citation type="submission" date="2019-12" db="EMBL/GenBank/DDBJ databases">
        <authorList>
            <person name="Cremers G."/>
        </authorList>
    </citation>
    <scope>NUCLEOTIDE SEQUENCE</scope>
    <source>
        <strain evidence="2">Mbul1</strain>
    </source>
</reference>
<proteinExistence type="predicted"/>
<protein>
    <submittedName>
        <fullName evidence="2">Uncharacterized protein</fullName>
    </submittedName>
</protein>
<dbReference type="AlphaFoldDB" id="A0A679J4G3"/>
<organism evidence="2">
    <name type="scientific">Methylobacterium bullatum</name>
    <dbReference type="NCBI Taxonomy" id="570505"/>
    <lineage>
        <taxon>Bacteria</taxon>
        <taxon>Pseudomonadati</taxon>
        <taxon>Pseudomonadota</taxon>
        <taxon>Alphaproteobacteria</taxon>
        <taxon>Hyphomicrobiales</taxon>
        <taxon>Methylobacteriaceae</taxon>
        <taxon>Methylobacterium</taxon>
    </lineage>
</organism>
<name>A0A679J4G3_9HYPH</name>
<sequence>MSETTKPPEPTKVNEDLAASSYDRSRGGGSGKPEQNSAATGPKDTVSGTIQETPDDPSDRPGTEAEEAAR</sequence>
<evidence type="ECO:0000256" key="1">
    <source>
        <dbReference type="SAM" id="MobiDB-lite"/>
    </source>
</evidence>